<gene>
    <name evidence="2" type="ORF">CDAR_274781</name>
</gene>
<organism evidence="2 3">
    <name type="scientific">Caerostris darwini</name>
    <dbReference type="NCBI Taxonomy" id="1538125"/>
    <lineage>
        <taxon>Eukaryota</taxon>
        <taxon>Metazoa</taxon>
        <taxon>Ecdysozoa</taxon>
        <taxon>Arthropoda</taxon>
        <taxon>Chelicerata</taxon>
        <taxon>Arachnida</taxon>
        <taxon>Araneae</taxon>
        <taxon>Araneomorphae</taxon>
        <taxon>Entelegynae</taxon>
        <taxon>Araneoidea</taxon>
        <taxon>Araneidae</taxon>
        <taxon>Caerostris</taxon>
    </lineage>
</organism>
<feature type="transmembrane region" description="Helical" evidence="1">
    <location>
        <begin position="50"/>
        <end position="73"/>
    </location>
</feature>
<dbReference type="AlphaFoldDB" id="A0AAV4PJD2"/>
<protein>
    <submittedName>
        <fullName evidence="2">Uncharacterized protein</fullName>
    </submittedName>
</protein>
<evidence type="ECO:0000313" key="2">
    <source>
        <dbReference type="EMBL" id="GIX96443.1"/>
    </source>
</evidence>
<sequence>MYYFIQPTVIKAKNTCTGNPMIRYLLRECRNEIEKREKAVDKRSQVWNRLYFFTYLTLIFVMASTIISLFVYVHVKQITNSEIATSCNALNFNVSDGKSDKYLHYTNAASNLTKGHAVQKGHLLTYTYRIENVDYIVKYIFVISIMFLIFSVAMIPIVIFNHTVDNPVYNDSILRDWEFDPDV</sequence>
<evidence type="ECO:0000313" key="3">
    <source>
        <dbReference type="Proteomes" id="UP001054837"/>
    </source>
</evidence>
<dbReference type="EMBL" id="BPLQ01002919">
    <property type="protein sequence ID" value="GIX96443.1"/>
    <property type="molecule type" value="Genomic_DNA"/>
</dbReference>
<feature type="transmembrane region" description="Helical" evidence="1">
    <location>
        <begin position="139"/>
        <end position="160"/>
    </location>
</feature>
<evidence type="ECO:0000256" key="1">
    <source>
        <dbReference type="SAM" id="Phobius"/>
    </source>
</evidence>
<accession>A0AAV4PJD2</accession>
<keyword evidence="1" id="KW-1133">Transmembrane helix</keyword>
<dbReference type="Proteomes" id="UP001054837">
    <property type="component" value="Unassembled WGS sequence"/>
</dbReference>
<keyword evidence="3" id="KW-1185">Reference proteome</keyword>
<keyword evidence="1" id="KW-0812">Transmembrane</keyword>
<proteinExistence type="predicted"/>
<comment type="caution">
    <text evidence="2">The sequence shown here is derived from an EMBL/GenBank/DDBJ whole genome shotgun (WGS) entry which is preliminary data.</text>
</comment>
<reference evidence="2 3" key="1">
    <citation type="submission" date="2021-06" db="EMBL/GenBank/DDBJ databases">
        <title>Caerostris darwini draft genome.</title>
        <authorList>
            <person name="Kono N."/>
            <person name="Arakawa K."/>
        </authorList>
    </citation>
    <scope>NUCLEOTIDE SEQUENCE [LARGE SCALE GENOMIC DNA]</scope>
</reference>
<keyword evidence="1" id="KW-0472">Membrane</keyword>
<name>A0AAV4PJD2_9ARAC</name>